<evidence type="ECO:0000313" key="4">
    <source>
        <dbReference type="Proteomes" id="UP001065593"/>
    </source>
</evidence>
<feature type="domain" description="Elongation factor G-binding protein C-terminal treble-clef zinc-finger" evidence="2">
    <location>
        <begin position="100"/>
        <end position="196"/>
    </location>
</feature>
<proteinExistence type="predicted"/>
<dbReference type="InterPro" id="IPR038344">
    <property type="entry name" value="EF-G_N_sf"/>
</dbReference>
<dbReference type="InterPro" id="IPR032330">
    <property type="entry name" value="EF-G-binding_C"/>
</dbReference>
<accession>A0ABQ5NNH8</accession>
<comment type="caution">
    <text evidence="3">The sequence shown here is derived from an EMBL/GenBank/DDBJ whole genome shotgun (WGS) entry which is preliminary data.</text>
</comment>
<dbReference type="Pfam" id="PF16571">
    <property type="entry name" value="FBP_C"/>
    <property type="match status" value="1"/>
</dbReference>
<dbReference type="GO" id="GO:0003746">
    <property type="term" value="F:translation elongation factor activity"/>
    <property type="evidence" value="ECO:0007669"/>
    <property type="project" value="UniProtKB-KW"/>
</dbReference>
<dbReference type="Proteomes" id="UP001065593">
    <property type="component" value="Unassembled WGS sequence"/>
</dbReference>
<gene>
    <name evidence="3" type="ORF">LYSBPC_27730</name>
</gene>
<dbReference type="CDD" id="cd16342">
    <property type="entry name" value="FusC_FusB"/>
    <property type="match status" value="1"/>
</dbReference>
<dbReference type="RefSeq" id="WP_264989474.1">
    <property type="nucleotide sequence ID" value="NZ_BRZA01000003.1"/>
</dbReference>
<protein>
    <submittedName>
        <fullName evidence="3">Elongation factor G-binding protein</fullName>
    </submittedName>
</protein>
<name>A0ABQ5NNH8_9BACI</name>
<feature type="domain" description="Elongation factor G-binding protein N-terminal" evidence="1">
    <location>
        <begin position="6"/>
        <end position="87"/>
    </location>
</feature>
<dbReference type="EMBL" id="BRZA01000003">
    <property type="protein sequence ID" value="GLC89646.1"/>
    <property type="molecule type" value="Genomic_DNA"/>
</dbReference>
<keyword evidence="4" id="KW-1185">Reference proteome</keyword>
<keyword evidence="3" id="KW-0648">Protein biosynthesis</keyword>
<dbReference type="InterPro" id="IPR010841">
    <property type="entry name" value="EF-G-binding_N"/>
</dbReference>
<keyword evidence="3" id="KW-0251">Elongation factor</keyword>
<reference evidence="3" key="1">
    <citation type="submission" date="2022-08" db="EMBL/GenBank/DDBJ databases">
        <title>Draft genome sequence of Lysinibacillus sp. strain KH24.</title>
        <authorList>
            <person name="Kanbe H."/>
            <person name="Itoh H."/>
        </authorList>
    </citation>
    <scope>NUCLEOTIDE SEQUENCE</scope>
    <source>
        <strain evidence="3">KH24</strain>
    </source>
</reference>
<evidence type="ECO:0000259" key="1">
    <source>
        <dbReference type="Pfam" id="PF07299"/>
    </source>
</evidence>
<organism evidence="3 4">
    <name type="scientific">Lysinibacillus piscis</name>
    <dbReference type="NCBI Taxonomy" id="2518931"/>
    <lineage>
        <taxon>Bacteria</taxon>
        <taxon>Bacillati</taxon>
        <taxon>Bacillota</taxon>
        <taxon>Bacilli</taxon>
        <taxon>Bacillales</taxon>
        <taxon>Bacillaceae</taxon>
        <taxon>Lysinibacillus</taxon>
    </lineage>
</organism>
<evidence type="ECO:0000259" key="2">
    <source>
        <dbReference type="Pfam" id="PF16571"/>
    </source>
</evidence>
<sequence>MTMQIIQPHEFVYIKKEVQHLQSAYKSVNDTVTIQTLQGLTRENLGTILTEDNQLQGFIEQFMDRKLSKITADKLLAELKEFVIPFKQPTDNQLVKSFKKVKKLKMPNWAEFDLRDISFLGWNDSGTHRKYIVLYQGEQLIGYSGTLSPTIQQGVCAVCHEFSNVSLFLTTTKFSGDGTYTKKGNYICHDSTRCNHQLSDLSRLLNFIEVIDK</sequence>
<evidence type="ECO:0000313" key="3">
    <source>
        <dbReference type="EMBL" id="GLC89646.1"/>
    </source>
</evidence>
<dbReference type="Pfam" id="PF07299">
    <property type="entry name" value="EF-G-binding_N"/>
    <property type="match status" value="1"/>
</dbReference>
<dbReference type="Gene3D" id="1.20.1280.250">
    <property type="match status" value="1"/>
</dbReference>